<gene>
    <name evidence="2" type="ORF">DI563_07115</name>
</gene>
<protein>
    <submittedName>
        <fullName evidence="2">Uncharacterized protein</fullName>
    </submittedName>
</protein>
<dbReference type="Proteomes" id="UP000249135">
    <property type="component" value="Unassembled WGS sequence"/>
</dbReference>
<accession>A0A2W5SNI7</accession>
<evidence type="ECO:0000256" key="1">
    <source>
        <dbReference type="SAM" id="MobiDB-lite"/>
    </source>
</evidence>
<evidence type="ECO:0000313" key="2">
    <source>
        <dbReference type="EMBL" id="PZQ76390.1"/>
    </source>
</evidence>
<dbReference type="AlphaFoldDB" id="A0A2W5SNI7"/>
<name>A0A2W5SNI7_VARPD</name>
<feature type="region of interest" description="Disordered" evidence="1">
    <location>
        <begin position="1"/>
        <end position="47"/>
    </location>
</feature>
<evidence type="ECO:0000313" key="3">
    <source>
        <dbReference type="Proteomes" id="UP000249135"/>
    </source>
</evidence>
<organism evidence="2 3">
    <name type="scientific">Variovorax paradoxus</name>
    <dbReference type="NCBI Taxonomy" id="34073"/>
    <lineage>
        <taxon>Bacteria</taxon>
        <taxon>Pseudomonadati</taxon>
        <taxon>Pseudomonadota</taxon>
        <taxon>Betaproteobacteria</taxon>
        <taxon>Burkholderiales</taxon>
        <taxon>Comamonadaceae</taxon>
        <taxon>Variovorax</taxon>
    </lineage>
</organism>
<dbReference type="EMBL" id="QFPP01000053">
    <property type="protein sequence ID" value="PZQ76390.1"/>
    <property type="molecule type" value="Genomic_DNA"/>
</dbReference>
<comment type="caution">
    <text evidence="2">The sequence shown here is derived from an EMBL/GenBank/DDBJ whole genome shotgun (WGS) entry which is preliminary data.</text>
</comment>
<sequence>MQLAGEPRSAGSTTSDGDAVLVPSPGNSVVAKAGGESPGGSLRPLAQSPFPREHTYQFFSANGTKQVLRLDFQSRRFELLGASASVSGTFAEDASEPGTFMFASDRNTLGYNTARFRMAGGAVIGAFPVAPAYAKGPPFQILPFIAVNGFVTDAASLDGSYAPLETNRTSTGLAGGGVISTEITEAGTRMTTCIASTPYAIAYCPSGLARTYAVRQNGDLWHATNSSDTRDQFDFAIGLVGGERVFLSVGAFRDLMSMGAVERTGLRVGVPAGADAWPLSFGTGAAVGGAWGRYALDGTTLRVDAVDTTGQTKSIGARVGESMAPYFLSAVRAVTFGSGAYGGYAVQNKTLFVAWGAPAGLPAGLSIATVSGAGTDSRTGDYTAFGLDGQRYAMRLDFDARNYSVANSAGALAGSGTVQALAGWGYELRDAASATRSSVALSAFNSAVIGSLPLVDPASGAVRQVPFVAARDFVTAQPELGTLPMVYAYWFSAGQGTSNPPPVTQTLGADGTSMSVCAWLPPDGLSSVPCPVQGQQNLIVTRGERPGAWRANAPGAAPGSGEEFYLARIGGDLVYLSAQDGTFKIGLDISPSARAWGATSTSGVQVTASLTMNPIAQQFACLGYNFGTLDCMRIVASPPDDFGFFEAIPSTRPVRRATFPAKAGVYTFHQGRTLMVMQGRTPALHQLGIGMTP</sequence>
<proteinExistence type="predicted"/>
<reference evidence="2 3" key="1">
    <citation type="submission" date="2017-08" db="EMBL/GenBank/DDBJ databases">
        <title>Infants hospitalized years apart are colonized by the same room-sourced microbial strains.</title>
        <authorList>
            <person name="Brooks B."/>
            <person name="Olm M.R."/>
            <person name="Firek B.A."/>
            <person name="Baker R."/>
            <person name="Thomas B.C."/>
            <person name="Morowitz M.J."/>
            <person name="Banfield J.F."/>
        </authorList>
    </citation>
    <scope>NUCLEOTIDE SEQUENCE [LARGE SCALE GENOMIC DNA]</scope>
    <source>
        <strain evidence="2">S2_005_003_R2_41</strain>
    </source>
</reference>